<dbReference type="AlphaFoldDB" id="A0A645F5P6"/>
<reference evidence="1" key="1">
    <citation type="submission" date="2019-08" db="EMBL/GenBank/DDBJ databases">
        <authorList>
            <person name="Kucharzyk K."/>
            <person name="Murdoch R.W."/>
            <person name="Higgins S."/>
            <person name="Loffler F."/>
        </authorList>
    </citation>
    <scope>NUCLEOTIDE SEQUENCE</scope>
</reference>
<name>A0A645F5P6_9ZZZZ</name>
<sequence length="70" mass="7934">MHSAKKNNLKNISSNTPALKASKSHLILKDTLIGIEFFAKKTLIKPKIPPTMKINISVIKRLLFFVFLNK</sequence>
<organism evidence="1">
    <name type="scientific">bioreactor metagenome</name>
    <dbReference type="NCBI Taxonomy" id="1076179"/>
    <lineage>
        <taxon>unclassified sequences</taxon>
        <taxon>metagenomes</taxon>
        <taxon>ecological metagenomes</taxon>
    </lineage>
</organism>
<protein>
    <submittedName>
        <fullName evidence="1">Uncharacterized protein</fullName>
    </submittedName>
</protein>
<comment type="caution">
    <text evidence="1">The sequence shown here is derived from an EMBL/GenBank/DDBJ whole genome shotgun (WGS) entry which is preliminary data.</text>
</comment>
<evidence type="ECO:0000313" key="1">
    <source>
        <dbReference type="EMBL" id="MPN08739.1"/>
    </source>
</evidence>
<dbReference type="EMBL" id="VSSQ01054829">
    <property type="protein sequence ID" value="MPN08739.1"/>
    <property type="molecule type" value="Genomic_DNA"/>
</dbReference>
<gene>
    <name evidence="1" type="ORF">SDC9_156024</name>
</gene>
<accession>A0A645F5P6</accession>
<proteinExistence type="predicted"/>